<evidence type="ECO:0000313" key="7">
    <source>
        <dbReference type="EMBL" id="MEI4462414.1"/>
    </source>
</evidence>
<name>A0A0V8GG84_9BACL</name>
<evidence type="ECO:0000256" key="2">
    <source>
        <dbReference type="ARBA" id="ARBA00007639"/>
    </source>
</evidence>
<dbReference type="PANTHER" id="PTHR46847">
    <property type="entry name" value="D-ALLOSE-BINDING PERIPLASMIC PROTEIN-RELATED"/>
    <property type="match status" value="1"/>
</dbReference>
<dbReference type="SUPFAM" id="SSF53822">
    <property type="entry name" value="Periplasmic binding protein-like I"/>
    <property type="match status" value="1"/>
</dbReference>
<evidence type="ECO:0000256" key="3">
    <source>
        <dbReference type="ARBA" id="ARBA00022729"/>
    </source>
</evidence>
<keyword evidence="3" id="KW-0732">Signal</keyword>
<dbReference type="Proteomes" id="UP001387110">
    <property type="component" value="Unassembled WGS sequence"/>
</dbReference>
<evidence type="ECO:0000313" key="8">
    <source>
        <dbReference type="Proteomes" id="UP000053797"/>
    </source>
</evidence>
<dbReference type="Pfam" id="PF13407">
    <property type="entry name" value="Peripla_BP_4"/>
    <property type="match status" value="1"/>
</dbReference>
<comment type="subcellular location">
    <subcellularLocation>
        <location evidence="1">Cell envelope</location>
    </subcellularLocation>
</comment>
<dbReference type="GO" id="GO:0030313">
    <property type="term" value="C:cell envelope"/>
    <property type="evidence" value="ECO:0007669"/>
    <property type="project" value="UniProtKB-SubCell"/>
</dbReference>
<evidence type="ECO:0000256" key="1">
    <source>
        <dbReference type="ARBA" id="ARBA00004196"/>
    </source>
</evidence>
<dbReference type="PANTHER" id="PTHR46847:SF3">
    <property type="entry name" value="GALACTOFURANOSE-BINDING PROTEIN YTFQ"/>
    <property type="match status" value="1"/>
</dbReference>
<comment type="similarity">
    <text evidence="2">Belongs to the bacterial solute-binding protein 2 family.</text>
</comment>
<dbReference type="GO" id="GO:0030246">
    <property type="term" value="F:carbohydrate binding"/>
    <property type="evidence" value="ECO:0007669"/>
    <property type="project" value="UniProtKB-ARBA"/>
</dbReference>
<feature type="transmembrane region" description="Helical" evidence="4">
    <location>
        <begin position="6"/>
        <end position="26"/>
    </location>
</feature>
<sequence length="317" mass="35578">MKFNKAWLFVLVIWISSVLLISNMFVNTDSNPRRHLIGFTIVNDKHEFAQRLVDAFKTQAKLNKYEAVVATSHNSRINEREQIEEFIRMKVDAIFVTTLDDVYIAESLEKAAKEDIPVFAIDRLIRSDAVVSSITSNNQLIGEQLASFIKHERIKQTGRATANIIEVAGTANVNTTNERHRGFLTGLERESDLKIVESVNGDYDPVTSEQVMTQVIESGIPFDAVYCHNDDIALGVLEALKKAGIKGKIIVGIDGNRAILEAVDMKSMDATVVQSADEMMKVAFSALKLHTKNKKIPTRFYTYSYLYDGSRPITMLN</sequence>
<keyword evidence="4" id="KW-1133">Transmembrane helix</keyword>
<accession>A0A0V8GG84</accession>
<keyword evidence="4" id="KW-0472">Membrane</keyword>
<dbReference type="EMBL" id="JBAWKY010000002">
    <property type="protein sequence ID" value="MEI4462414.1"/>
    <property type="molecule type" value="Genomic_DNA"/>
</dbReference>
<evidence type="ECO:0000313" key="6">
    <source>
        <dbReference type="EMBL" id="KSU49167.1"/>
    </source>
</evidence>
<evidence type="ECO:0000256" key="4">
    <source>
        <dbReference type="SAM" id="Phobius"/>
    </source>
</evidence>
<protein>
    <submittedName>
        <fullName evidence="6">LacI family transcriptional regulator</fullName>
    </submittedName>
    <submittedName>
        <fullName evidence="7">Sugar ABC transporter substrate-binding protein</fullName>
    </submittedName>
</protein>
<dbReference type="CDD" id="cd01536">
    <property type="entry name" value="PBP1_ABC_sugar_binding-like"/>
    <property type="match status" value="1"/>
</dbReference>
<dbReference type="InterPro" id="IPR025997">
    <property type="entry name" value="SBP_2_dom"/>
</dbReference>
<keyword evidence="4" id="KW-0812">Transmembrane</keyword>
<dbReference type="Proteomes" id="UP000053797">
    <property type="component" value="Unassembled WGS sequence"/>
</dbReference>
<dbReference type="RefSeq" id="WP_035398353.1">
    <property type="nucleotide sequence ID" value="NZ_FMYN01000002.1"/>
</dbReference>
<dbReference type="InterPro" id="IPR028082">
    <property type="entry name" value="Peripla_BP_I"/>
</dbReference>
<gene>
    <name evidence="6" type="ORF">AS033_07265</name>
    <name evidence="7" type="ORF">SZL87_08275</name>
</gene>
<dbReference type="OrthoDB" id="9814427at2"/>
<reference evidence="6 8" key="1">
    <citation type="journal article" date="2015" name="Int. J. Syst. Evol. Microbiol.">
        <title>Exiguobacterium enclense sp. nov., isolated from sediment.</title>
        <authorList>
            <person name="Dastager S.G."/>
            <person name="Mawlankar R."/>
            <person name="Sonalkar V.V."/>
            <person name="Thorat M.N."/>
            <person name="Mual P."/>
            <person name="Verma A."/>
            <person name="Krishnamurthi S."/>
            <person name="Tang S.K."/>
            <person name="Li W.J."/>
        </authorList>
    </citation>
    <scope>NUCLEOTIDE SEQUENCE [LARGE SCALE GENOMIC DNA]</scope>
    <source>
        <strain evidence="6 8">NIO-1109</strain>
    </source>
</reference>
<keyword evidence="9" id="KW-1185">Reference proteome</keyword>
<dbReference type="Gene3D" id="3.40.50.2300">
    <property type="match status" value="2"/>
</dbReference>
<feature type="domain" description="Periplasmic binding protein" evidence="5">
    <location>
        <begin position="37"/>
        <end position="295"/>
    </location>
</feature>
<dbReference type="AlphaFoldDB" id="A0A0V8GG84"/>
<reference evidence="7 9" key="2">
    <citation type="submission" date="2023-12" db="EMBL/GenBank/DDBJ databases">
        <authorList>
            <person name="Easwaran N."/>
            <person name="Lazarus H.P.S."/>
        </authorList>
    </citation>
    <scope>NUCLEOTIDE SEQUENCE [LARGE SCALE GENOMIC DNA]</scope>
    <source>
        <strain evidence="7 9">VIT-2023</strain>
    </source>
</reference>
<dbReference type="GeneID" id="90836012"/>
<comment type="caution">
    <text evidence="6">The sequence shown here is derived from an EMBL/GenBank/DDBJ whole genome shotgun (WGS) entry which is preliminary data.</text>
</comment>
<proteinExistence type="inferred from homology"/>
<organism evidence="6 8">
    <name type="scientific">Exiguobacterium indicum</name>
    <dbReference type="NCBI Taxonomy" id="296995"/>
    <lineage>
        <taxon>Bacteria</taxon>
        <taxon>Bacillati</taxon>
        <taxon>Bacillota</taxon>
        <taxon>Bacilli</taxon>
        <taxon>Bacillales</taxon>
        <taxon>Bacillales Family XII. Incertae Sedis</taxon>
        <taxon>Exiguobacterium</taxon>
    </lineage>
</organism>
<evidence type="ECO:0000313" key="9">
    <source>
        <dbReference type="Proteomes" id="UP001387110"/>
    </source>
</evidence>
<evidence type="ECO:0000259" key="5">
    <source>
        <dbReference type="Pfam" id="PF13407"/>
    </source>
</evidence>
<dbReference type="EMBL" id="LNQL01000002">
    <property type="protein sequence ID" value="KSU49167.1"/>
    <property type="molecule type" value="Genomic_DNA"/>
</dbReference>